<dbReference type="RefSeq" id="WP_136531707.1">
    <property type="nucleotide sequence ID" value="NZ_STGX01000019.1"/>
</dbReference>
<feature type="transmembrane region" description="Helical" evidence="2">
    <location>
        <begin position="105"/>
        <end position="125"/>
    </location>
</feature>
<keyword evidence="2" id="KW-0812">Transmembrane</keyword>
<dbReference type="EMBL" id="STGX01000019">
    <property type="protein sequence ID" value="THV24356.1"/>
    <property type="molecule type" value="Genomic_DNA"/>
</dbReference>
<organism evidence="3 4">
    <name type="scientific">Glycomyces paridis</name>
    <dbReference type="NCBI Taxonomy" id="2126555"/>
    <lineage>
        <taxon>Bacteria</taxon>
        <taxon>Bacillati</taxon>
        <taxon>Actinomycetota</taxon>
        <taxon>Actinomycetes</taxon>
        <taxon>Glycomycetales</taxon>
        <taxon>Glycomycetaceae</taxon>
        <taxon>Glycomyces</taxon>
    </lineage>
</organism>
<feature type="region of interest" description="Disordered" evidence="1">
    <location>
        <begin position="132"/>
        <end position="170"/>
    </location>
</feature>
<feature type="compositionally biased region" description="Low complexity" evidence="1">
    <location>
        <begin position="66"/>
        <end position="89"/>
    </location>
</feature>
<feature type="compositionally biased region" description="Acidic residues" evidence="1">
    <location>
        <begin position="147"/>
        <end position="162"/>
    </location>
</feature>
<dbReference type="AlphaFoldDB" id="A0A4V4HN27"/>
<proteinExistence type="predicted"/>
<keyword evidence="2" id="KW-1133">Transmembrane helix</keyword>
<dbReference type="OrthoDB" id="5190018at2"/>
<evidence type="ECO:0000313" key="3">
    <source>
        <dbReference type="EMBL" id="THV24356.1"/>
    </source>
</evidence>
<keyword evidence="4" id="KW-1185">Reference proteome</keyword>
<sequence length="339" mass="34927">MTYPPQDPGPSGGPAYPGADPYGQSQAGAQPPAGGYAPGQVGPDLQYPTSQLPGGYGQYQPDPNAPYQSQPAYQPQPGYQQGYDPYGQYGPPPVQPRTGGSGTTILVIVVVLLMAVGGVAGYFLLGGEKDEGSLGAGEDATTQTTAPEDDEDGGESGEEEEAPAPSGEGLTVASLGAVTPLPSEEWLPYAGPGTSDGLLLDAHISIIQHTDVWISYFGVGVFSSLEAPYDPADLNATAEGAAAYWLDGAFGSVTDYQQGEITYTEVEVDGRPGVLAEWRNSWAESSSTPDLYEDTAILVVDVDGVNGFIGVASVSESATDEYAPAVDAILATVFDAESA</sequence>
<evidence type="ECO:0000313" key="4">
    <source>
        <dbReference type="Proteomes" id="UP000305792"/>
    </source>
</evidence>
<gene>
    <name evidence="3" type="ORF">E9998_21255</name>
</gene>
<feature type="region of interest" description="Disordered" evidence="1">
    <location>
        <begin position="1"/>
        <end position="97"/>
    </location>
</feature>
<feature type="compositionally biased region" description="Low complexity" evidence="1">
    <location>
        <begin position="13"/>
        <end position="43"/>
    </location>
</feature>
<keyword evidence="2" id="KW-0472">Membrane</keyword>
<evidence type="ECO:0000256" key="1">
    <source>
        <dbReference type="SAM" id="MobiDB-lite"/>
    </source>
</evidence>
<protein>
    <submittedName>
        <fullName evidence="3">Uncharacterized protein</fullName>
    </submittedName>
</protein>
<name>A0A4V4HN27_9ACTN</name>
<comment type="caution">
    <text evidence="3">The sequence shown here is derived from an EMBL/GenBank/DDBJ whole genome shotgun (WGS) entry which is preliminary data.</text>
</comment>
<reference evidence="3 4" key="1">
    <citation type="journal article" date="2018" name="Int. J. Syst. Evol. Microbiol.">
        <title>Glycomyces paridis sp. nov., isolated from the medicinal plant Paris polyphylla.</title>
        <authorList>
            <person name="Fang X.M."/>
            <person name="Bai J.L."/>
            <person name="Su J."/>
            <person name="Zhao L.L."/>
            <person name="Liu H.Y."/>
            <person name="Ma B.P."/>
            <person name="Zhang Y.Q."/>
            <person name="Yu L.Y."/>
        </authorList>
    </citation>
    <scope>NUCLEOTIDE SEQUENCE [LARGE SCALE GENOMIC DNA]</scope>
    <source>
        <strain evidence="3 4">CPCC 204357</strain>
    </source>
</reference>
<evidence type="ECO:0000256" key="2">
    <source>
        <dbReference type="SAM" id="Phobius"/>
    </source>
</evidence>
<accession>A0A4V4HN27</accession>
<dbReference type="Proteomes" id="UP000305792">
    <property type="component" value="Unassembled WGS sequence"/>
</dbReference>